<dbReference type="PROSITE" id="PS50887">
    <property type="entry name" value="GGDEF"/>
    <property type="match status" value="1"/>
</dbReference>
<dbReference type="InterPro" id="IPR001633">
    <property type="entry name" value="EAL_dom"/>
</dbReference>
<dbReference type="SMART" id="SM00052">
    <property type="entry name" value="EAL"/>
    <property type="match status" value="1"/>
</dbReference>
<feature type="domain" description="EAL" evidence="1">
    <location>
        <begin position="349"/>
        <end position="602"/>
    </location>
</feature>
<accession>A0AAU7NR89</accession>
<proteinExistence type="predicted"/>
<dbReference type="InterPro" id="IPR035919">
    <property type="entry name" value="EAL_sf"/>
</dbReference>
<evidence type="ECO:0000259" key="2">
    <source>
        <dbReference type="PROSITE" id="PS50887"/>
    </source>
</evidence>
<dbReference type="Gene3D" id="3.20.20.450">
    <property type="entry name" value="EAL domain"/>
    <property type="match status" value="1"/>
</dbReference>
<dbReference type="PANTHER" id="PTHR33121:SF23">
    <property type="entry name" value="CYCLIC DI-GMP PHOSPHODIESTERASE PDEB"/>
    <property type="match status" value="1"/>
</dbReference>
<dbReference type="InterPro" id="IPR043128">
    <property type="entry name" value="Rev_trsase/Diguanyl_cyclase"/>
</dbReference>
<dbReference type="InterPro" id="IPR029787">
    <property type="entry name" value="Nucleotide_cyclase"/>
</dbReference>
<dbReference type="InterPro" id="IPR000160">
    <property type="entry name" value="GGDEF_dom"/>
</dbReference>
<dbReference type="Proteomes" id="UP001225378">
    <property type="component" value="Chromosome"/>
</dbReference>
<dbReference type="CDD" id="cd01949">
    <property type="entry name" value="GGDEF"/>
    <property type="match status" value="1"/>
</dbReference>
<dbReference type="Gene3D" id="3.30.70.270">
    <property type="match status" value="1"/>
</dbReference>
<dbReference type="GO" id="GO:0071111">
    <property type="term" value="F:cyclic-guanylate-specific phosphodiesterase activity"/>
    <property type="evidence" value="ECO:0007669"/>
    <property type="project" value="InterPro"/>
</dbReference>
<dbReference type="Pfam" id="PF00563">
    <property type="entry name" value="EAL"/>
    <property type="match status" value="1"/>
</dbReference>
<dbReference type="SUPFAM" id="SSF55073">
    <property type="entry name" value="Nucleotide cyclase"/>
    <property type="match status" value="1"/>
</dbReference>
<evidence type="ECO:0000259" key="1">
    <source>
        <dbReference type="PROSITE" id="PS50883"/>
    </source>
</evidence>
<dbReference type="InterPro" id="IPR011006">
    <property type="entry name" value="CheY-like_superfamily"/>
</dbReference>
<organism evidence="3 4">
    <name type="scientific">Methylomarinum roseum</name>
    <dbReference type="NCBI Taxonomy" id="3067653"/>
    <lineage>
        <taxon>Bacteria</taxon>
        <taxon>Pseudomonadati</taxon>
        <taxon>Pseudomonadota</taxon>
        <taxon>Gammaproteobacteria</taxon>
        <taxon>Methylococcales</taxon>
        <taxon>Methylococcaceae</taxon>
        <taxon>Methylomarinum</taxon>
    </lineage>
</organism>
<dbReference type="Pfam" id="PF00990">
    <property type="entry name" value="GGDEF"/>
    <property type="match status" value="1"/>
</dbReference>
<dbReference type="EMBL" id="CP157743">
    <property type="protein sequence ID" value="XBS19501.1"/>
    <property type="molecule type" value="Genomic_DNA"/>
</dbReference>
<dbReference type="PANTHER" id="PTHR33121">
    <property type="entry name" value="CYCLIC DI-GMP PHOSPHODIESTERASE PDEF"/>
    <property type="match status" value="1"/>
</dbReference>
<dbReference type="SMART" id="SM00267">
    <property type="entry name" value="GGDEF"/>
    <property type="match status" value="1"/>
</dbReference>
<name>A0AAU7NR89_9GAMM</name>
<dbReference type="InterPro" id="IPR050706">
    <property type="entry name" value="Cyclic-di-GMP_PDE-like"/>
</dbReference>
<dbReference type="AlphaFoldDB" id="A0AAU7NR89"/>
<dbReference type="KEGG" id="mech:Q9L42_014175"/>
<reference evidence="3 4" key="1">
    <citation type="journal article" date="2024" name="Microbiology">
        <title>Methylomarinum rosea sp. nov., a novel halophilic methanotrophic bacterium from the hypersaline Lake Elton.</title>
        <authorList>
            <person name="Suleimanov R.Z."/>
            <person name="Oshkin I.Y."/>
            <person name="Danilova O.V."/>
            <person name="Suzina N.E."/>
            <person name="Dedysh S.N."/>
        </authorList>
    </citation>
    <scope>NUCLEOTIDE SEQUENCE [LARGE SCALE GENOMIC DNA]</scope>
    <source>
        <strain evidence="3 4">Ch1-1</strain>
    </source>
</reference>
<dbReference type="PROSITE" id="PS50883">
    <property type="entry name" value="EAL"/>
    <property type="match status" value="1"/>
</dbReference>
<sequence>MVNYSSLQDKIIIVAEHEEDSAQKLIAVLTENGFQNIRIAEDGSKVYEILRPFYNRPEQIGLVIINDQLPQCQVREMCLSLSCATDGSIIPFIVLSKEIVDPHYFCAPDNSEAHNQCLTQAMQYPLNYHELLLLVGFQLNMKHERFLRHKQEERLINELAERKVVDSKLKYLVVHDELTGLYNRNNFERQLRLILNRGKDLTPNGALLFIDVDRFSMINELEGFEVGDRLLVELVVLIRKFVSAKNLFARIGSDEFCLFLENKNEGQVLTYAEKIKKAVEEFRFFTGEVCYSISISIGISTLNAASHIYHPSELVLRARQACNNAKENGRNMLWLFNENDVAVKERRRDIYWVPLIKKALLEKELFLVYQPVVALSSGEISHYEALIRMKGEDDVVISPNQFIPAAERMGLIHSIDLWVVETAIDFLAGLPADMSHVSLAINLSSTAFQETKLLQTIRDKLELTWVDAKRLTFEITETAAFQNYEKARDMIIKIRALGCKFALDDFGAGFCSFNYLKSFPVDYVKIDGQFIQNLNNDETDQVLVKSMAEIAARLGKKTIAEFVETPTTIKKLKEYGIDFGQGYIFGKPEINLLQSNSMSIMNLMQPPPTQGPGMAEQIPGN</sequence>
<dbReference type="CDD" id="cd01948">
    <property type="entry name" value="EAL"/>
    <property type="match status" value="1"/>
</dbReference>
<keyword evidence="4" id="KW-1185">Reference proteome</keyword>
<dbReference type="SUPFAM" id="SSF52172">
    <property type="entry name" value="CheY-like"/>
    <property type="match status" value="1"/>
</dbReference>
<protein>
    <submittedName>
        <fullName evidence="3">EAL domain-containing protein</fullName>
    </submittedName>
</protein>
<dbReference type="RefSeq" id="WP_305907750.1">
    <property type="nucleotide sequence ID" value="NZ_CP157743.1"/>
</dbReference>
<gene>
    <name evidence="3" type="ORF">Q9L42_014175</name>
</gene>
<dbReference type="SUPFAM" id="SSF141868">
    <property type="entry name" value="EAL domain-like"/>
    <property type="match status" value="1"/>
</dbReference>
<feature type="domain" description="GGDEF" evidence="2">
    <location>
        <begin position="203"/>
        <end position="338"/>
    </location>
</feature>
<evidence type="ECO:0000313" key="4">
    <source>
        <dbReference type="Proteomes" id="UP001225378"/>
    </source>
</evidence>
<evidence type="ECO:0000313" key="3">
    <source>
        <dbReference type="EMBL" id="XBS19501.1"/>
    </source>
</evidence>
<dbReference type="NCBIfam" id="TIGR00254">
    <property type="entry name" value="GGDEF"/>
    <property type="match status" value="1"/>
</dbReference>